<dbReference type="KEGG" id="yca:F0T03_21125"/>
<reference evidence="5" key="1">
    <citation type="submission" date="2019-09" db="EMBL/GenBank/DDBJ databases">
        <title>Yersinia canariae sp. nov., isolated from a human yersiniosis case.</title>
        <authorList>
            <person name="Nguyen S.V."/>
            <person name="Greig D."/>
            <person name="Hurley D."/>
            <person name="Cao Y."/>
            <person name="McCabe E."/>
            <person name="Mitchell M."/>
            <person name="Jenkins C."/>
            <person name="Fanning S."/>
        </authorList>
    </citation>
    <scope>NUCLEOTIDE SEQUENCE [LARGE SCALE GENOMIC DNA]</scope>
    <source>
        <strain evidence="5">NCTC 14382</strain>
    </source>
</reference>
<dbReference type="Pfam" id="PF08240">
    <property type="entry name" value="ADH_N"/>
    <property type="match status" value="1"/>
</dbReference>
<dbReference type="GO" id="GO:0016651">
    <property type="term" value="F:oxidoreductase activity, acting on NAD(P)H"/>
    <property type="evidence" value="ECO:0007669"/>
    <property type="project" value="TreeGrafter"/>
</dbReference>
<sequence length="330" mass="35998">MEYMTQKSHLRAVVHQFGPASECVQLESYTPALLNAGELRVKMRYSTINPSDLITISGAYSARTQLPLVPGFEGMGVVESGGEFVGQRVLPLGSAGAWQQYKHCDAQWCFAVPDWLTDEQAATSYVNPMTAWLMLTETLAATAGMKIVISAANSTIGLMLIRMAKLLGLTVTAVVRRAGVESAFEHAEPDELLILPDADSSISVSTIRAIRSADAVLDCVGGNSAMRLAERVRQGGEFISYGLLSGEPIPLSFWQYRPDIRFSYFHLRQWIHNAGRDALATKLDEIFPLIREGIASSQIAGEFALNELPVALNAISQNFSQGKVLIRCNS</sequence>
<feature type="domain" description="Enoyl reductase (ER)" evidence="3">
    <location>
        <begin position="20"/>
        <end position="326"/>
    </location>
</feature>
<dbReference type="PANTHER" id="PTHR48106:SF2">
    <property type="entry name" value="ZN2+-BINDING DEHYDROGENASE"/>
    <property type="match status" value="1"/>
</dbReference>
<dbReference type="PANTHER" id="PTHR48106">
    <property type="entry name" value="QUINONE OXIDOREDUCTASE PIG3-RELATED"/>
    <property type="match status" value="1"/>
</dbReference>
<keyword evidence="2" id="KW-0560">Oxidoreductase</keyword>
<protein>
    <submittedName>
        <fullName evidence="4">Zinc-dependent alcohol dehydrogenase family protein</fullName>
    </submittedName>
</protein>
<organism evidence="4 5">
    <name type="scientific">Yersinia canariae</name>
    <dbReference type="NCBI Taxonomy" id="2607663"/>
    <lineage>
        <taxon>Bacteria</taxon>
        <taxon>Pseudomonadati</taxon>
        <taxon>Pseudomonadota</taxon>
        <taxon>Gammaproteobacteria</taxon>
        <taxon>Enterobacterales</taxon>
        <taxon>Yersiniaceae</taxon>
        <taxon>Yersinia</taxon>
    </lineage>
</organism>
<dbReference type="InterPro" id="IPR011032">
    <property type="entry name" value="GroES-like_sf"/>
</dbReference>
<evidence type="ECO:0000259" key="3">
    <source>
        <dbReference type="SMART" id="SM00829"/>
    </source>
</evidence>
<evidence type="ECO:0000256" key="1">
    <source>
        <dbReference type="ARBA" id="ARBA00022857"/>
    </source>
</evidence>
<evidence type="ECO:0000256" key="2">
    <source>
        <dbReference type="ARBA" id="ARBA00023002"/>
    </source>
</evidence>
<name>A0A857F3Z1_9GAMM</name>
<dbReference type="CDD" id="cd05282">
    <property type="entry name" value="ETR_like"/>
    <property type="match status" value="1"/>
</dbReference>
<dbReference type="SMART" id="SM00829">
    <property type="entry name" value="PKS_ER"/>
    <property type="match status" value="1"/>
</dbReference>
<dbReference type="SUPFAM" id="SSF51735">
    <property type="entry name" value="NAD(P)-binding Rossmann-fold domains"/>
    <property type="match status" value="1"/>
</dbReference>
<keyword evidence="1" id="KW-0521">NADP</keyword>
<dbReference type="EMBL" id="CP043727">
    <property type="protein sequence ID" value="QHB34416.1"/>
    <property type="molecule type" value="Genomic_DNA"/>
</dbReference>
<evidence type="ECO:0000313" key="5">
    <source>
        <dbReference type="Proteomes" id="UP000464402"/>
    </source>
</evidence>
<evidence type="ECO:0000313" key="4">
    <source>
        <dbReference type="EMBL" id="QHB34416.1"/>
    </source>
</evidence>
<dbReference type="Proteomes" id="UP000464402">
    <property type="component" value="Chromosome"/>
</dbReference>
<dbReference type="InterPro" id="IPR020843">
    <property type="entry name" value="ER"/>
</dbReference>
<proteinExistence type="predicted"/>
<dbReference type="Gene3D" id="3.40.50.720">
    <property type="entry name" value="NAD(P)-binding Rossmann-like Domain"/>
    <property type="match status" value="1"/>
</dbReference>
<dbReference type="InterPro" id="IPR013154">
    <property type="entry name" value="ADH-like_N"/>
</dbReference>
<dbReference type="AlphaFoldDB" id="A0A857F3Z1"/>
<dbReference type="Gene3D" id="3.90.180.10">
    <property type="entry name" value="Medium-chain alcohol dehydrogenases, catalytic domain"/>
    <property type="match status" value="1"/>
</dbReference>
<dbReference type="Pfam" id="PF13602">
    <property type="entry name" value="ADH_zinc_N_2"/>
    <property type="match status" value="1"/>
</dbReference>
<gene>
    <name evidence="4" type="ORF">F0T03_21125</name>
</gene>
<dbReference type="GO" id="GO:0070402">
    <property type="term" value="F:NADPH binding"/>
    <property type="evidence" value="ECO:0007669"/>
    <property type="project" value="TreeGrafter"/>
</dbReference>
<dbReference type="SUPFAM" id="SSF50129">
    <property type="entry name" value="GroES-like"/>
    <property type="match status" value="1"/>
</dbReference>
<accession>A0A857F3Z1</accession>
<keyword evidence="5" id="KW-1185">Reference proteome</keyword>
<dbReference type="InterPro" id="IPR036291">
    <property type="entry name" value="NAD(P)-bd_dom_sf"/>
</dbReference>